<evidence type="ECO:0000256" key="2">
    <source>
        <dbReference type="ARBA" id="ARBA00023125"/>
    </source>
</evidence>
<reference evidence="6" key="1">
    <citation type="journal article" date="2019" name="Int. J. Syst. Evol. Microbiol.">
        <title>The Global Catalogue of Microorganisms (GCM) 10K type strain sequencing project: providing services to taxonomists for standard genome sequencing and annotation.</title>
        <authorList>
            <consortium name="The Broad Institute Genomics Platform"/>
            <consortium name="The Broad Institute Genome Sequencing Center for Infectious Disease"/>
            <person name="Wu L."/>
            <person name="Ma J."/>
        </authorList>
    </citation>
    <scope>NUCLEOTIDE SEQUENCE [LARGE SCALE GENOMIC DNA]</scope>
    <source>
        <strain evidence="6">CGMCC 1.15419</strain>
    </source>
</reference>
<dbReference type="SMART" id="SM00895">
    <property type="entry name" value="FCD"/>
    <property type="match status" value="1"/>
</dbReference>
<dbReference type="Pfam" id="PF07729">
    <property type="entry name" value="FCD"/>
    <property type="match status" value="1"/>
</dbReference>
<dbReference type="Pfam" id="PF00392">
    <property type="entry name" value="GntR"/>
    <property type="match status" value="1"/>
</dbReference>
<dbReference type="Proteomes" id="UP000640509">
    <property type="component" value="Unassembled WGS sequence"/>
</dbReference>
<dbReference type="RefSeq" id="WP_188716710.1">
    <property type="nucleotide sequence ID" value="NZ_BMIV01000020.1"/>
</dbReference>
<evidence type="ECO:0000256" key="1">
    <source>
        <dbReference type="ARBA" id="ARBA00023015"/>
    </source>
</evidence>
<dbReference type="PROSITE" id="PS50949">
    <property type="entry name" value="HTH_GNTR"/>
    <property type="match status" value="1"/>
</dbReference>
<dbReference type="PANTHER" id="PTHR43537:SF39">
    <property type="entry name" value="HTH-TYPE TRANSCRIPTIONAL REGULATOR MCBR"/>
    <property type="match status" value="1"/>
</dbReference>
<keyword evidence="3" id="KW-0804">Transcription</keyword>
<accession>A0ABQ1VMF9</accession>
<dbReference type="Gene3D" id="1.20.120.530">
    <property type="entry name" value="GntR ligand-binding domain-like"/>
    <property type="match status" value="1"/>
</dbReference>
<evidence type="ECO:0000259" key="4">
    <source>
        <dbReference type="PROSITE" id="PS50949"/>
    </source>
</evidence>
<evidence type="ECO:0000256" key="3">
    <source>
        <dbReference type="ARBA" id="ARBA00023163"/>
    </source>
</evidence>
<keyword evidence="6" id="KW-1185">Reference proteome</keyword>
<comment type="caution">
    <text evidence="5">The sequence shown here is derived from an EMBL/GenBank/DDBJ whole genome shotgun (WGS) entry which is preliminary data.</text>
</comment>
<dbReference type="EMBL" id="BMIV01000020">
    <property type="protein sequence ID" value="GGF78554.1"/>
    <property type="molecule type" value="Genomic_DNA"/>
</dbReference>
<dbReference type="InterPro" id="IPR000524">
    <property type="entry name" value="Tscrpt_reg_HTH_GntR"/>
</dbReference>
<gene>
    <name evidence="5" type="ORF">GCM10011402_33940</name>
</gene>
<protein>
    <submittedName>
        <fullName evidence="5">GntR family transcriptional regulator</fullName>
    </submittedName>
</protein>
<name>A0ABQ1VMF9_9RHOB</name>
<evidence type="ECO:0000313" key="5">
    <source>
        <dbReference type="EMBL" id="GGF78554.1"/>
    </source>
</evidence>
<dbReference type="InterPro" id="IPR008920">
    <property type="entry name" value="TF_FadR/GntR_C"/>
</dbReference>
<dbReference type="Gene3D" id="1.10.10.10">
    <property type="entry name" value="Winged helix-like DNA-binding domain superfamily/Winged helix DNA-binding domain"/>
    <property type="match status" value="1"/>
</dbReference>
<feature type="domain" description="HTH gntR-type" evidence="4">
    <location>
        <begin position="8"/>
        <end position="75"/>
    </location>
</feature>
<dbReference type="PANTHER" id="PTHR43537">
    <property type="entry name" value="TRANSCRIPTIONAL REGULATOR, GNTR FAMILY"/>
    <property type="match status" value="1"/>
</dbReference>
<dbReference type="SUPFAM" id="SSF46785">
    <property type="entry name" value="Winged helix' DNA-binding domain"/>
    <property type="match status" value="1"/>
</dbReference>
<dbReference type="InterPro" id="IPR011711">
    <property type="entry name" value="GntR_C"/>
</dbReference>
<proteinExistence type="predicted"/>
<organism evidence="5 6">
    <name type="scientific">Paracoccus acridae</name>
    <dbReference type="NCBI Taxonomy" id="1795310"/>
    <lineage>
        <taxon>Bacteria</taxon>
        <taxon>Pseudomonadati</taxon>
        <taxon>Pseudomonadota</taxon>
        <taxon>Alphaproteobacteria</taxon>
        <taxon>Rhodobacterales</taxon>
        <taxon>Paracoccaceae</taxon>
        <taxon>Paracoccus</taxon>
    </lineage>
</organism>
<dbReference type="SUPFAM" id="SSF48008">
    <property type="entry name" value="GntR ligand-binding domain-like"/>
    <property type="match status" value="1"/>
</dbReference>
<evidence type="ECO:0000313" key="6">
    <source>
        <dbReference type="Proteomes" id="UP000640509"/>
    </source>
</evidence>
<dbReference type="CDD" id="cd07377">
    <property type="entry name" value="WHTH_GntR"/>
    <property type="match status" value="1"/>
</dbReference>
<keyword evidence="2" id="KW-0238">DNA-binding</keyword>
<keyword evidence="1" id="KW-0805">Transcription regulation</keyword>
<sequence length="235" mass="25838">MTERLEYRALNDQAYAAIKQELMSGRFAPRQILVLRALAEAYGISTTPIREALQRLVGEGLLEMLPNRSIAVPDWNPVKFIELFRIRCELEGLAAEMAAGFTTPALLAQLAEFVGAIDTALAENRHGDYVALNQRFHFAIYHTARSPRLLRIIENLWGEVGVYMNELFANADFGGTANDAHRAILSRLREGDAAGVRAAMVHDISLAADAMLPRICELAGGGSNLALMQTTRTQA</sequence>
<dbReference type="SMART" id="SM00345">
    <property type="entry name" value="HTH_GNTR"/>
    <property type="match status" value="1"/>
</dbReference>
<dbReference type="InterPro" id="IPR036388">
    <property type="entry name" value="WH-like_DNA-bd_sf"/>
</dbReference>
<dbReference type="InterPro" id="IPR036390">
    <property type="entry name" value="WH_DNA-bd_sf"/>
</dbReference>